<dbReference type="PANTHER" id="PTHR30251">
    <property type="entry name" value="PILUS ASSEMBLY CHAPERONE"/>
    <property type="match status" value="1"/>
</dbReference>
<gene>
    <name evidence="3" type="ORF">GCM10011396_02990</name>
</gene>
<dbReference type="InterPro" id="IPR013783">
    <property type="entry name" value="Ig-like_fold"/>
</dbReference>
<evidence type="ECO:0000313" key="3">
    <source>
        <dbReference type="EMBL" id="GGC59482.1"/>
    </source>
</evidence>
<reference evidence="3" key="1">
    <citation type="journal article" date="2014" name="Int. J. Syst. Evol. Microbiol.">
        <title>Complete genome sequence of Corynebacterium casei LMG S-19264T (=DSM 44701T), isolated from a smear-ripened cheese.</title>
        <authorList>
            <consortium name="US DOE Joint Genome Institute (JGI-PGF)"/>
            <person name="Walter F."/>
            <person name="Albersmeier A."/>
            <person name="Kalinowski J."/>
            <person name="Ruckert C."/>
        </authorList>
    </citation>
    <scope>NUCLEOTIDE SEQUENCE</scope>
    <source>
        <strain evidence="3">CGMCC 1.10998</strain>
    </source>
</reference>
<keyword evidence="1" id="KW-0812">Transmembrane</keyword>
<keyword evidence="4" id="KW-1185">Reference proteome</keyword>
<evidence type="ECO:0000256" key="1">
    <source>
        <dbReference type="SAM" id="Phobius"/>
    </source>
</evidence>
<dbReference type="SUPFAM" id="SSF49354">
    <property type="entry name" value="PapD-like"/>
    <property type="match status" value="1"/>
</dbReference>
<dbReference type="Proteomes" id="UP000637423">
    <property type="component" value="Unassembled WGS sequence"/>
</dbReference>
<dbReference type="GO" id="GO:0030288">
    <property type="term" value="C:outer membrane-bounded periplasmic space"/>
    <property type="evidence" value="ECO:0007669"/>
    <property type="project" value="InterPro"/>
</dbReference>
<comment type="caution">
    <text evidence="3">The sequence shown here is derived from an EMBL/GenBank/DDBJ whole genome shotgun (WGS) entry which is preliminary data.</text>
</comment>
<dbReference type="InterPro" id="IPR008962">
    <property type="entry name" value="PapD-like_sf"/>
</dbReference>
<evidence type="ECO:0000313" key="4">
    <source>
        <dbReference type="Proteomes" id="UP000637423"/>
    </source>
</evidence>
<protein>
    <recommendedName>
        <fullName evidence="2">Pili assembly chaperone N-terminal domain-containing protein</fullName>
    </recommendedName>
</protein>
<dbReference type="Pfam" id="PF00345">
    <property type="entry name" value="PapD_N"/>
    <property type="match status" value="1"/>
</dbReference>
<keyword evidence="1" id="KW-1133">Transmembrane helix</keyword>
<name>A0A916U588_9BURK</name>
<organism evidence="3 4">
    <name type="scientific">Undibacterium terreum</name>
    <dbReference type="NCBI Taxonomy" id="1224302"/>
    <lineage>
        <taxon>Bacteria</taxon>
        <taxon>Pseudomonadati</taxon>
        <taxon>Pseudomonadota</taxon>
        <taxon>Betaproteobacteria</taxon>
        <taxon>Burkholderiales</taxon>
        <taxon>Oxalobacteraceae</taxon>
        <taxon>Undibacterium</taxon>
    </lineage>
</organism>
<keyword evidence="1" id="KW-0472">Membrane</keyword>
<dbReference type="Gene3D" id="2.60.40.10">
    <property type="entry name" value="Immunoglobulins"/>
    <property type="match status" value="1"/>
</dbReference>
<dbReference type="EMBL" id="BMED01000001">
    <property type="protein sequence ID" value="GGC59482.1"/>
    <property type="molecule type" value="Genomic_DNA"/>
</dbReference>
<feature type="domain" description="Pili assembly chaperone N-terminal" evidence="2">
    <location>
        <begin position="52"/>
        <end position="171"/>
    </location>
</feature>
<evidence type="ECO:0000259" key="2">
    <source>
        <dbReference type="Pfam" id="PF00345"/>
    </source>
</evidence>
<dbReference type="GO" id="GO:0071555">
    <property type="term" value="P:cell wall organization"/>
    <property type="evidence" value="ECO:0007669"/>
    <property type="project" value="InterPro"/>
</dbReference>
<accession>A0A916U588</accession>
<proteinExistence type="predicted"/>
<sequence>MSRVLAALVLRHDQAMLIAFYARTKKSGRKFFLNVLLFLLACQAVLACAAAFNINPVKFQLNASDAVAVMQISNPTDQPVRLQINVLDWTTDGYKEVLTDTDDLLVNPPIFLLPPNKTQYVRFGLRTSGDRNHNIEKCYRLVVEEVPTEAPTNGLRTLLRFSLPVFFSPKEKDEQLIWKLKKQGQNLMLVAANDGNIHAKINAVSLTEDGTKPLLKVSTPTYVLPGQHKEWPVAPAQNLSAKYRLEIQTEDGERKEILVQGAE</sequence>
<dbReference type="InterPro" id="IPR016147">
    <property type="entry name" value="Pili_assmbl_chaperone_N"/>
</dbReference>
<feature type="transmembrane region" description="Helical" evidence="1">
    <location>
        <begin position="31"/>
        <end position="52"/>
    </location>
</feature>
<reference evidence="3" key="2">
    <citation type="submission" date="2020-09" db="EMBL/GenBank/DDBJ databases">
        <authorList>
            <person name="Sun Q."/>
            <person name="Zhou Y."/>
        </authorList>
    </citation>
    <scope>NUCLEOTIDE SEQUENCE</scope>
    <source>
        <strain evidence="3">CGMCC 1.10998</strain>
    </source>
</reference>
<dbReference type="AlphaFoldDB" id="A0A916U588"/>
<dbReference type="InterPro" id="IPR050643">
    <property type="entry name" value="Periplasmic_pilus_chap"/>
</dbReference>
<dbReference type="PANTHER" id="PTHR30251:SF4">
    <property type="entry name" value="SLR1668 PROTEIN"/>
    <property type="match status" value="1"/>
</dbReference>